<reference evidence="1 2" key="1">
    <citation type="journal article" date="2008" name="Nature">
        <title>The genome of the model beetle and pest Tribolium castaneum.</title>
        <authorList>
            <consortium name="Tribolium Genome Sequencing Consortium"/>
            <person name="Richards S."/>
            <person name="Gibbs R.A."/>
            <person name="Weinstock G.M."/>
            <person name="Brown S.J."/>
            <person name="Denell R."/>
            <person name="Beeman R.W."/>
            <person name="Gibbs R."/>
            <person name="Beeman R.W."/>
            <person name="Brown S.J."/>
            <person name="Bucher G."/>
            <person name="Friedrich M."/>
            <person name="Grimmelikhuijzen C.J."/>
            <person name="Klingler M."/>
            <person name="Lorenzen M."/>
            <person name="Richards S."/>
            <person name="Roth S."/>
            <person name="Schroder R."/>
            <person name="Tautz D."/>
            <person name="Zdobnov E.M."/>
            <person name="Muzny D."/>
            <person name="Gibbs R.A."/>
            <person name="Weinstock G.M."/>
            <person name="Attaway T."/>
            <person name="Bell S."/>
            <person name="Buhay C.J."/>
            <person name="Chandrabose M.N."/>
            <person name="Chavez D."/>
            <person name="Clerk-Blankenburg K.P."/>
            <person name="Cree A."/>
            <person name="Dao M."/>
            <person name="Davis C."/>
            <person name="Chacko J."/>
            <person name="Dinh H."/>
            <person name="Dugan-Rocha S."/>
            <person name="Fowler G."/>
            <person name="Garner T.T."/>
            <person name="Garnes J."/>
            <person name="Gnirke A."/>
            <person name="Hawes A."/>
            <person name="Hernandez J."/>
            <person name="Hines S."/>
            <person name="Holder M."/>
            <person name="Hume J."/>
            <person name="Jhangiani S.N."/>
            <person name="Joshi V."/>
            <person name="Khan Z.M."/>
            <person name="Jackson L."/>
            <person name="Kovar C."/>
            <person name="Kowis A."/>
            <person name="Lee S."/>
            <person name="Lewis L.R."/>
            <person name="Margolis J."/>
            <person name="Morgan M."/>
            <person name="Nazareth L.V."/>
            <person name="Nguyen N."/>
            <person name="Okwuonu G."/>
            <person name="Parker D."/>
            <person name="Richards S."/>
            <person name="Ruiz S.J."/>
            <person name="Santibanez J."/>
            <person name="Savard J."/>
            <person name="Scherer S.E."/>
            <person name="Schneider B."/>
            <person name="Sodergren E."/>
            <person name="Tautz D."/>
            <person name="Vattahil S."/>
            <person name="Villasana D."/>
            <person name="White C.S."/>
            <person name="Wright R."/>
            <person name="Park Y."/>
            <person name="Beeman R.W."/>
            <person name="Lord J."/>
            <person name="Oppert B."/>
            <person name="Lorenzen M."/>
            <person name="Brown S."/>
            <person name="Wang L."/>
            <person name="Savard J."/>
            <person name="Tautz D."/>
            <person name="Richards S."/>
            <person name="Weinstock G."/>
            <person name="Gibbs R.A."/>
            <person name="Liu Y."/>
            <person name="Worley K."/>
            <person name="Weinstock G."/>
            <person name="Elsik C.G."/>
            <person name="Reese J.T."/>
            <person name="Elhaik E."/>
            <person name="Landan G."/>
            <person name="Graur D."/>
            <person name="Arensburger P."/>
            <person name="Atkinson P."/>
            <person name="Beeman R.W."/>
            <person name="Beidler J."/>
            <person name="Brown S.J."/>
            <person name="Demuth J.P."/>
            <person name="Drury D.W."/>
            <person name="Du Y.Z."/>
            <person name="Fujiwara H."/>
            <person name="Lorenzen M."/>
            <person name="Maselli V."/>
            <person name="Osanai M."/>
            <person name="Park Y."/>
            <person name="Robertson H.M."/>
            <person name="Tu Z."/>
            <person name="Wang J.J."/>
            <person name="Wang S."/>
            <person name="Richards S."/>
            <person name="Song H."/>
            <person name="Zhang L."/>
            <person name="Sodergren E."/>
            <person name="Werner D."/>
            <person name="Stanke M."/>
            <person name="Morgenstern B."/>
            <person name="Solovyev V."/>
            <person name="Kosarev P."/>
            <person name="Brown G."/>
            <person name="Chen H.C."/>
            <person name="Ermolaeva O."/>
            <person name="Hlavina W."/>
            <person name="Kapustin Y."/>
            <person name="Kiryutin B."/>
            <person name="Kitts P."/>
            <person name="Maglott D."/>
            <person name="Pruitt K."/>
            <person name="Sapojnikov V."/>
            <person name="Souvorov A."/>
            <person name="Mackey A.J."/>
            <person name="Waterhouse R.M."/>
            <person name="Wyder S."/>
            <person name="Zdobnov E.M."/>
            <person name="Zdobnov E.M."/>
            <person name="Wyder S."/>
            <person name="Kriventseva E.V."/>
            <person name="Kadowaki T."/>
            <person name="Bork P."/>
            <person name="Aranda M."/>
            <person name="Bao R."/>
            <person name="Beermann A."/>
            <person name="Berns N."/>
            <person name="Bolognesi R."/>
            <person name="Bonneton F."/>
            <person name="Bopp D."/>
            <person name="Brown S.J."/>
            <person name="Bucher G."/>
            <person name="Butts T."/>
            <person name="Chaumot A."/>
            <person name="Denell R.E."/>
            <person name="Ferrier D.E."/>
            <person name="Friedrich M."/>
            <person name="Gordon C.M."/>
            <person name="Jindra M."/>
            <person name="Klingler M."/>
            <person name="Lan Q."/>
            <person name="Lattorff H.M."/>
            <person name="Laudet V."/>
            <person name="von Levetsow C."/>
            <person name="Liu Z."/>
            <person name="Lutz R."/>
            <person name="Lynch J.A."/>
            <person name="da Fonseca R.N."/>
            <person name="Posnien N."/>
            <person name="Reuter R."/>
            <person name="Roth S."/>
            <person name="Savard J."/>
            <person name="Schinko J.B."/>
            <person name="Schmitt C."/>
            <person name="Schoppmeier M."/>
            <person name="Schroder R."/>
            <person name="Shippy T.D."/>
            <person name="Simonnet F."/>
            <person name="Marques-Souza H."/>
            <person name="Tautz D."/>
            <person name="Tomoyasu Y."/>
            <person name="Trauner J."/>
            <person name="Van der Zee M."/>
            <person name="Vervoort M."/>
            <person name="Wittkopp N."/>
            <person name="Wimmer E.A."/>
            <person name="Yang X."/>
            <person name="Jones A.K."/>
            <person name="Sattelle D.B."/>
            <person name="Ebert P.R."/>
            <person name="Nelson D."/>
            <person name="Scott J.G."/>
            <person name="Beeman R.W."/>
            <person name="Muthukrishnan S."/>
            <person name="Kramer K.J."/>
            <person name="Arakane Y."/>
            <person name="Beeman R.W."/>
            <person name="Zhu Q."/>
            <person name="Hogenkamp D."/>
            <person name="Dixit R."/>
            <person name="Oppert B."/>
            <person name="Jiang H."/>
            <person name="Zou Z."/>
            <person name="Marshall J."/>
            <person name="Elpidina E."/>
            <person name="Vinokurov K."/>
            <person name="Oppert C."/>
            <person name="Zou Z."/>
            <person name="Evans J."/>
            <person name="Lu Z."/>
            <person name="Zhao P."/>
            <person name="Sumathipala N."/>
            <person name="Altincicek B."/>
            <person name="Vilcinskas A."/>
            <person name="Williams M."/>
            <person name="Hultmark D."/>
            <person name="Hetru C."/>
            <person name="Jiang H."/>
            <person name="Grimmelikhuijzen C.J."/>
            <person name="Hauser F."/>
            <person name="Cazzamali G."/>
            <person name="Williamson M."/>
            <person name="Park Y."/>
            <person name="Li B."/>
            <person name="Tanaka Y."/>
            <person name="Predel R."/>
            <person name="Neupert S."/>
            <person name="Schachtner J."/>
            <person name="Verleyen P."/>
            <person name="Raible F."/>
            <person name="Bork P."/>
            <person name="Friedrich M."/>
            <person name="Walden K.K."/>
            <person name="Robertson H.M."/>
            <person name="Angeli S."/>
            <person name="Foret S."/>
            <person name="Bucher G."/>
            <person name="Schuetz S."/>
            <person name="Maleszka R."/>
            <person name="Wimmer E.A."/>
            <person name="Beeman R.W."/>
            <person name="Lorenzen M."/>
            <person name="Tomoyasu Y."/>
            <person name="Miller S.C."/>
            <person name="Grossmann D."/>
            <person name="Bucher G."/>
        </authorList>
    </citation>
    <scope>NUCLEOTIDE SEQUENCE [LARGE SCALE GENOMIC DNA]</scope>
    <source>
        <strain evidence="1 2">Georgia GA2</strain>
    </source>
</reference>
<keyword evidence="2" id="KW-1185">Reference proteome</keyword>
<dbReference type="PANTHER" id="PTHR37162:SF1">
    <property type="entry name" value="BED-TYPE DOMAIN-CONTAINING PROTEIN"/>
    <property type="match status" value="1"/>
</dbReference>
<dbReference type="AlphaFoldDB" id="D6X3N7"/>
<name>D6X3N7_TRICA</name>
<proteinExistence type="predicted"/>
<dbReference type="EMBL" id="KQ971376">
    <property type="protein sequence ID" value="EEZ97442.1"/>
    <property type="molecule type" value="Genomic_DNA"/>
</dbReference>
<gene>
    <name evidence="1" type="primary">GLEAN_11273</name>
    <name evidence="1" type="ORF">TcasGA2_TC011273</name>
</gene>
<evidence type="ECO:0008006" key="3">
    <source>
        <dbReference type="Google" id="ProtNLM"/>
    </source>
</evidence>
<reference evidence="1 2" key="2">
    <citation type="journal article" date="2010" name="Nucleic Acids Res.">
        <title>BeetleBase in 2010: revisions to provide comprehensive genomic information for Tribolium castaneum.</title>
        <authorList>
            <person name="Kim H.S."/>
            <person name="Murphy T."/>
            <person name="Xia J."/>
            <person name="Caragea D."/>
            <person name="Park Y."/>
            <person name="Beeman R.W."/>
            <person name="Lorenzen M.D."/>
            <person name="Butcher S."/>
            <person name="Manak J.R."/>
            <person name="Brown S.J."/>
        </authorList>
    </citation>
    <scope>GENOME REANNOTATION</scope>
    <source>
        <strain evidence="1 2">Georgia GA2</strain>
    </source>
</reference>
<dbReference type="eggNOG" id="ENOG502RYBW">
    <property type="taxonomic scope" value="Eukaryota"/>
</dbReference>
<dbReference type="InterPro" id="IPR012337">
    <property type="entry name" value="RNaseH-like_sf"/>
</dbReference>
<dbReference type="Proteomes" id="UP000007266">
    <property type="component" value="Linkage group 10"/>
</dbReference>
<dbReference type="PhylomeDB" id="D6X3N7"/>
<protein>
    <recommendedName>
        <fullName evidence="3">DUF4371 domain-containing protein</fullName>
    </recommendedName>
</protein>
<dbReference type="SUPFAM" id="SSF53098">
    <property type="entry name" value="Ribonuclease H-like"/>
    <property type="match status" value="1"/>
</dbReference>
<evidence type="ECO:0000313" key="1">
    <source>
        <dbReference type="EMBL" id="EEZ97442.1"/>
    </source>
</evidence>
<evidence type="ECO:0000313" key="2">
    <source>
        <dbReference type="Proteomes" id="UP000007266"/>
    </source>
</evidence>
<dbReference type="PANTHER" id="PTHR37162">
    <property type="entry name" value="HAT FAMILY DIMERISATION DOMAINCONTAINING PROTEIN-RELATED"/>
    <property type="match status" value="1"/>
</dbReference>
<sequence>MSCGRTKCAAICENVLVPFSVQLVLEDLETSSFFSIASDASNKGNRKLFPLCIRYFDVRVGIKEPILDFYEDANETSQAIYHKIKMILQKCNLPIDKISSYAADNASVNYGKHNSVFIHLKNDVPGLISANCNCHVINNASKFAAKVLSMDVETLIIKIYNEFSSSAKNDESLKDFGEFVEIEWAQILRHVPTWWLSLYPAICRITEKWPALKSYFLSQGEDNCDKLIWKFVIDDAASDPSENNVSIPEKYLYFVHHISGLFHNVVLALENKTCASPELYEIIENLIVNLKQKRQDNFYKANAALRRLSNATNANKINSEFGEF</sequence>
<dbReference type="HOGENOM" id="CLU_078405_0_0_1"/>
<organism evidence="1 2">
    <name type="scientific">Tribolium castaneum</name>
    <name type="common">Red flour beetle</name>
    <dbReference type="NCBI Taxonomy" id="7070"/>
    <lineage>
        <taxon>Eukaryota</taxon>
        <taxon>Metazoa</taxon>
        <taxon>Ecdysozoa</taxon>
        <taxon>Arthropoda</taxon>
        <taxon>Hexapoda</taxon>
        <taxon>Insecta</taxon>
        <taxon>Pterygota</taxon>
        <taxon>Neoptera</taxon>
        <taxon>Endopterygota</taxon>
        <taxon>Coleoptera</taxon>
        <taxon>Polyphaga</taxon>
        <taxon>Cucujiformia</taxon>
        <taxon>Tenebrionidae</taxon>
        <taxon>Tenebrionidae incertae sedis</taxon>
        <taxon>Tribolium</taxon>
    </lineage>
</organism>
<accession>D6X3N7</accession>
<dbReference type="OMA" id="ISANCNC"/>